<dbReference type="Pfam" id="PF00440">
    <property type="entry name" value="TetR_N"/>
    <property type="match status" value="1"/>
</dbReference>
<accession>A0A172Q6S3</accession>
<dbReference type="AlphaFoldDB" id="A0A172Q6S3"/>
<dbReference type="RefSeq" id="WP_067061216.1">
    <property type="nucleotide sequence ID" value="NZ_CP014699.1"/>
</dbReference>
<keyword evidence="1 2" id="KW-0238">DNA-binding</keyword>
<dbReference type="OrthoDB" id="9810250at2"/>
<dbReference type="PROSITE" id="PS50977">
    <property type="entry name" value="HTH_TETR_2"/>
    <property type="match status" value="1"/>
</dbReference>
<keyword evidence="5" id="KW-1185">Reference proteome</keyword>
<sequence length="183" mass="21068">MKQDLRFKKTEKALQKAFLELLQKKDLTKISVKEICELAQVSRNAFYQHYETKDHLYNNLLQQILMAIEKACRPLVKDLTSITETENRLFLDNILLAVEQHRFAIFQLLSSQPAIFSAAFQNMLVSAIHHNSDQIGSFPDTSFVHIFSGGVVAFVCYWLLQTNFTLEEAQEKLFTVLGQLKVV</sequence>
<dbReference type="InterPro" id="IPR009057">
    <property type="entry name" value="Homeodomain-like_sf"/>
</dbReference>
<dbReference type="SUPFAM" id="SSF46689">
    <property type="entry name" value="Homeodomain-like"/>
    <property type="match status" value="1"/>
</dbReference>
<gene>
    <name evidence="4" type="ORF">A0O21_03295</name>
</gene>
<dbReference type="Proteomes" id="UP000077317">
    <property type="component" value="Chromosome"/>
</dbReference>
<dbReference type="EMBL" id="CP014699">
    <property type="protein sequence ID" value="AND79117.1"/>
    <property type="molecule type" value="Genomic_DNA"/>
</dbReference>
<dbReference type="KEGG" id="spat:A0O21_03295"/>
<evidence type="ECO:0000313" key="5">
    <source>
        <dbReference type="Proteomes" id="UP000077317"/>
    </source>
</evidence>
<dbReference type="Gene3D" id="1.10.357.10">
    <property type="entry name" value="Tetracycline Repressor, domain 2"/>
    <property type="match status" value="1"/>
</dbReference>
<feature type="DNA-binding region" description="H-T-H motif" evidence="2">
    <location>
        <begin position="31"/>
        <end position="50"/>
    </location>
</feature>
<dbReference type="InterPro" id="IPR050624">
    <property type="entry name" value="HTH-type_Tx_Regulator"/>
</dbReference>
<dbReference type="GO" id="GO:0003677">
    <property type="term" value="F:DNA binding"/>
    <property type="evidence" value="ECO:0007669"/>
    <property type="project" value="UniProtKB-UniRule"/>
</dbReference>
<dbReference type="PANTHER" id="PTHR43479:SF7">
    <property type="entry name" value="TETR-FAMILY TRANSCRIPTIONAL REGULATOR"/>
    <property type="match status" value="1"/>
</dbReference>
<dbReference type="InterPro" id="IPR001647">
    <property type="entry name" value="HTH_TetR"/>
</dbReference>
<name>A0A172Q6S3_9STRE</name>
<reference evidence="4 5" key="1">
    <citation type="journal article" date="2016" name="Int. J. Syst. Evol. Microbiol.">
        <title>Streptococcuspantholopis sp. nov., isolated from faeces of the Tibetan antelope (Pantholops hodgsonii).</title>
        <authorList>
            <person name="Bai X."/>
            <person name="Xiong Y."/>
            <person name="Lu S."/>
            <person name="Jin D."/>
            <person name="Lai X."/>
            <person name="Yang J."/>
            <person name="Niu L."/>
            <person name="Hu S."/>
            <person name="Meng X."/>
            <person name="Pu J."/>
            <person name="Ye C."/>
            <person name="Xu J."/>
        </authorList>
    </citation>
    <scope>NUCLEOTIDE SEQUENCE [LARGE SCALE GENOMIC DNA]</scope>
    <source>
        <strain evidence="4 5">TA 26</strain>
    </source>
</reference>
<dbReference type="STRING" id="1811193.A0O21_03295"/>
<evidence type="ECO:0000259" key="3">
    <source>
        <dbReference type="PROSITE" id="PS50977"/>
    </source>
</evidence>
<proteinExistence type="predicted"/>
<protein>
    <recommendedName>
        <fullName evidence="3">HTH tetR-type domain-containing protein</fullName>
    </recommendedName>
</protein>
<evidence type="ECO:0000313" key="4">
    <source>
        <dbReference type="EMBL" id="AND79117.1"/>
    </source>
</evidence>
<dbReference type="PANTHER" id="PTHR43479">
    <property type="entry name" value="ACREF/ENVCD OPERON REPRESSOR-RELATED"/>
    <property type="match status" value="1"/>
</dbReference>
<evidence type="ECO:0000256" key="2">
    <source>
        <dbReference type="PROSITE-ProRule" id="PRU00335"/>
    </source>
</evidence>
<evidence type="ECO:0000256" key="1">
    <source>
        <dbReference type="ARBA" id="ARBA00023125"/>
    </source>
</evidence>
<reference evidence="5" key="2">
    <citation type="submission" date="2016-03" db="EMBL/GenBank/DDBJ databases">
        <title>Streptococcus antelopensis sp. nov., isolated from the feces of the Tibetan antelope (Pantholops hodgsonii) in Hoh Xil National Nature Reserve, Qinghai, China.</title>
        <authorList>
            <person name="Bai X."/>
        </authorList>
    </citation>
    <scope>NUCLEOTIDE SEQUENCE [LARGE SCALE GENOMIC DNA]</scope>
    <source>
        <strain evidence="5">TA 26</strain>
    </source>
</reference>
<feature type="domain" description="HTH tetR-type" evidence="3">
    <location>
        <begin position="8"/>
        <end position="68"/>
    </location>
</feature>
<organism evidence="4 5">
    <name type="scientific">Streptococcus pantholopis</name>
    <dbReference type="NCBI Taxonomy" id="1811193"/>
    <lineage>
        <taxon>Bacteria</taxon>
        <taxon>Bacillati</taxon>
        <taxon>Bacillota</taxon>
        <taxon>Bacilli</taxon>
        <taxon>Lactobacillales</taxon>
        <taxon>Streptococcaceae</taxon>
        <taxon>Streptococcus</taxon>
    </lineage>
</organism>